<proteinExistence type="predicted"/>
<dbReference type="EMBL" id="BARS01020317">
    <property type="protein sequence ID" value="GAG05862.1"/>
    <property type="molecule type" value="Genomic_DNA"/>
</dbReference>
<gene>
    <name evidence="2" type="ORF">S01H1_32778</name>
</gene>
<organism evidence="2">
    <name type="scientific">marine sediment metagenome</name>
    <dbReference type="NCBI Taxonomy" id="412755"/>
    <lineage>
        <taxon>unclassified sequences</taxon>
        <taxon>metagenomes</taxon>
        <taxon>ecological metagenomes</taxon>
    </lineage>
</organism>
<sequence length="73" mass="7823">WIAEHRTQDPEGAAEAYRRVVEQFPWTEHAAEAQEAIARLESGGEASAQADGDREGPPSDTREGPPVAPPASD</sequence>
<comment type="caution">
    <text evidence="2">The sequence shown here is derived from an EMBL/GenBank/DDBJ whole genome shotgun (WGS) entry which is preliminary data.</text>
</comment>
<dbReference type="AlphaFoldDB" id="X0V368"/>
<evidence type="ECO:0008006" key="3">
    <source>
        <dbReference type="Google" id="ProtNLM"/>
    </source>
</evidence>
<reference evidence="2" key="1">
    <citation type="journal article" date="2014" name="Front. Microbiol.">
        <title>High frequency of phylogenetically diverse reductive dehalogenase-homologous genes in deep subseafloor sedimentary metagenomes.</title>
        <authorList>
            <person name="Kawai M."/>
            <person name="Futagami T."/>
            <person name="Toyoda A."/>
            <person name="Takaki Y."/>
            <person name="Nishi S."/>
            <person name="Hori S."/>
            <person name="Arai W."/>
            <person name="Tsubouchi T."/>
            <person name="Morono Y."/>
            <person name="Uchiyama I."/>
            <person name="Ito T."/>
            <person name="Fujiyama A."/>
            <person name="Inagaki F."/>
            <person name="Takami H."/>
        </authorList>
    </citation>
    <scope>NUCLEOTIDE SEQUENCE</scope>
    <source>
        <strain evidence="2">Expedition CK06-06</strain>
    </source>
</reference>
<feature type="non-terminal residue" evidence="2">
    <location>
        <position position="1"/>
    </location>
</feature>
<accession>X0V368</accession>
<name>X0V368_9ZZZZ</name>
<evidence type="ECO:0000313" key="2">
    <source>
        <dbReference type="EMBL" id="GAG05862.1"/>
    </source>
</evidence>
<evidence type="ECO:0000256" key="1">
    <source>
        <dbReference type="SAM" id="MobiDB-lite"/>
    </source>
</evidence>
<feature type="region of interest" description="Disordered" evidence="1">
    <location>
        <begin position="38"/>
        <end position="73"/>
    </location>
</feature>
<protein>
    <recommendedName>
        <fullName evidence="3">Outer membrane lipoprotein BamD-like domain-containing protein</fullName>
    </recommendedName>
</protein>
<feature type="compositionally biased region" description="Basic and acidic residues" evidence="1">
    <location>
        <begin position="51"/>
        <end position="63"/>
    </location>
</feature>